<dbReference type="InParanoid" id="A0A369JCR4"/>
<feature type="region of interest" description="Disordered" evidence="1">
    <location>
        <begin position="108"/>
        <end position="128"/>
    </location>
</feature>
<keyword evidence="3" id="KW-1185">Reference proteome</keyword>
<organism evidence="2 3">
    <name type="scientific">Hypsizygus marmoreus</name>
    <name type="common">White beech mushroom</name>
    <name type="synonym">Agaricus marmoreus</name>
    <dbReference type="NCBI Taxonomy" id="39966"/>
    <lineage>
        <taxon>Eukaryota</taxon>
        <taxon>Fungi</taxon>
        <taxon>Dikarya</taxon>
        <taxon>Basidiomycota</taxon>
        <taxon>Agaricomycotina</taxon>
        <taxon>Agaricomycetes</taxon>
        <taxon>Agaricomycetidae</taxon>
        <taxon>Agaricales</taxon>
        <taxon>Tricholomatineae</taxon>
        <taxon>Lyophyllaceae</taxon>
        <taxon>Hypsizygus</taxon>
    </lineage>
</organism>
<accession>A0A369JCR4</accession>
<protein>
    <submittedName>
        <fullName evidence="2">Uncharacterized protein</fullName>
    </submittedName>
</protein>
<name>A0A369JCR4_HYPMA</name>
<dbReference type="EMBL" id="LUEZ02000113">
    <property type="protein sequence ID" value="RDB17224.1"/>
    <property type="molecule type" value="Genomic_DNA"/>
</dbReference>
<gene>
    <name evidence="2" type="ORF">Hypma_001742</name>
</gene>
<evidence type="ECO:0000256" key="1">
    <source>
        <dbReference type="SAM" id="MobiDB-lite"/>
    </source>
</evidence>
<dbReference type="AlphaFoldDB" id="A0A369JCR4"/>
<proteinExistence type="predicted"/>
<reference evidence="2" key="1">
    <citation type="submission" date="2018-04" db="EMBL/GenBank/DDBJ databases">
        <title>Whole genome sequencing of Hypsizygus marmoreus.</title>
        <authorList>
            <person name="Choi I.-G."/>
            <person name="Min B."/>
            <person name="Kim J.-G."/>
            <person name="Kim S."/>
            <person name="Oh Y.-L."/>
            <person name="Kong W.-S."/>
            <person name="Park H."/>
            <person name="Jeong J."/>
            <person name="Song E.-S."/>
        </authorList>
    </citation>
    <scope>NUCLEOTIDE SEQUENCE [LARGE SCALE GENOMIC DNA]</scope>
    <source>
        <strain evidence="2">51987-8</strain>
    </source>
</reference>
<dbReference type="Proteomes" id="UP000076154">
    <property type="component" value="Unassembled WGS sequence"/>
</dbReference>
<evidence type="ECO:0000313" key="2">
    <source>
        <dbReference type="EMBL" id="RDB17224.1"/>
    </source>
</evidence>
<evidence type="ECO:0000313" key="3">
    <source>
        <dbReference type="Proteomes" id="UP000076154"/>
    </source>
</evidence>
<comment type="caution">
    <text evidence="2">The sequence shown here is derived from an EMBL/GenBank/DDBJ whole genome shotgun (WGS) entry which is preliminary data.</text>
</comment>
<sequence length="162" mass="18431">MLDHARLYELPKHARQLPDFPASFFLGSLHFGVDTGSHLTRSPARSVTMCLLLMITLLTAASLRATEWGRLGNERTLERRPVCLCRQFQRLKSTAAWCALRENNRRLPKFERPQRQNHTRTSGRPNHPALRLSLPRWCIATSIDVCTAAARCWSTLTLGVDP</sequence>